<dbReference type="PANTHER" id="PTHR27005:SF468">
    <property type="entry name" value="OS01G0310500 PROTEIN"/>
    <property type="match status" value="1"/>
</dbReference>
<accession>A0AAW2PX29</accession>
<proteinExistence type="predicted"/>
<dbReference type="AlphaFoldDB" id="A0AAW2PX29"/>
<dbReference type="Gene3D" id="1.10.510.10">
    <property type="entry name" value="Transferase(Phosphotransferase) domain 1"/>
    <property type="match status" value="1"/>
</dbReference>
<comment type="caution">
    <text evidence="3">The sequence shown here is derived from an EMBL/GenBank/DDBJ whole genome shotgun (WGS) entry which is preliminary data.</text>
</comment>
<name>A0AAW2PX29_SESRA</name>
<keyword evidence="1" id="KW-0547">Nucleotide-binding</keyword>
<reference evidence="3" key="2">
    <citation type="journal article" date="2024" name="Plant">
        <title>Genomic evolution and insights into agronomic trait innovations of Sesamum species.</title>
        <authorList>
            <person name="Miao H."/>
            <person name="Wang L."/>
            <person name="Qu L."/>
            <person name="Liu H."/>
            <person name="Sun Y."/>
            <person name="Le M."/>
            <person name="Wang Q."/>
            <person name="Wei S."/>
            <person name="Zheng Y."/>
            <person name="Lin W."/>
            <person name="Duan Y."/>
            <person name="Cao H."/>
            <person name="Xiong S."/>
            <person name="Wang X."/>
            <person name="Wei L."/>
            <person name="Li C."/>
            <person name="Ma Q."/>
            <person name="Ju M."/>
            <person name="Zhao R."/>
            <person name="Li G."/>
            <person name="Mu C."/>
            <person name="Tian Q."/>
            <person name="Mei H."/>
            <person name="Zhang T."/>
            <person name="Gao T."/>
            <person name="Zhang H."/>
        </authorList>
    </citation>
    <scope>NUCLEOTIDE SEQUENCE</scope>
    <source>
        <strain evidence="3">G02</strain>
    </source>
</reference>
<evidence type="ECO:0000313" key="3">
    <source>
        <dbReference type="EMBL" id="KAL0360052.1"/>
    </source>
</evidence>
<evidence type="ECO:0000256" key="1">
    <source>
        <dbReference type="ARBA" id="ARBA00022741"/>
    </source>
</evidence>
<gene>
    <name evidence="3" type="ORF">Sradi_3689700</name>
</gene>
<sequence length="92" mass="10429">MQIFSMHGQGTVGDLNLENLHMSQLTEESGVYSVGIILVELLMTGQKTLCFSRPEEARSLAVYFLNFVRKNWLMNVVEERIAHEGNPSTSKR</sequence>
<protein>
    <submittedName>
        <fullName evidence="3">Wall-associated receptor kinase</fullName>
    </submittedName>
</protein>
<dbReference type="InterPro" id="IPR045274">
    <property type="entry name" value="WAK-like"/>
</dbReference>
<reference evidence="3" key="1">
    <citation type="submission" date="2020-06" db="EMBL/GenBank/DDBJ databases">
        <authorList>
            <person name="Li T."/>
            <person name="Hu X."/>
            <person name="Zhang T."/>
            <person name="Song X."/>
            <person name="Zhang H."/>
            <person name="Dai N."/>
            <person name="Sheng W."/>
            <person name="Hou X."/>
            <person name="Wei L."/>
        </authorList>
    </citation>
    <scope>NUCLEOTIDE SEQUENCE</scope>
    <source>
        <strain evidence="3">G02</strain>
        <tissue evidence="3">Leaf</tissue>
    </source>
</reference>
<dbReference type="PANTHER" id="PTHR27005">
    <property type="entry name" value="WALL-ASSOCIATED RECEPTOR KINASE-LIKE 21"/>
    <property type="match status" value="1"/>
</dbReference>
<keyword evidence="3" id="KW-0675">Receptor</keyword>
<dbReference type="GO" id="GO:0004674">
    <property type="term" value="F:protein serine/threonine kinase activity"/>
    <property type="evidence" value="ECO:0007669"/>
    <property type="project" value="TreeGrafter"/>
</dbReference>
<dbReference type="GO" id="GO:0005886">
    <property type="term" value="C:plasma membrane"/>
    <property type="evidence" value="ECO:0007669"/>
    <property type="project" value="TreeGrafter"/>
</dbReference>
<organism evidence="3">
    <name type="scientific">Sesamum radiatum</name>
    <name type="common">Black benniseed</name>
    <dbReference type="NCBI Taxonomy" id="300843"/>
    <lineage>
        <taxon>Eukaryota</taxon>
        <taxon>Viridiplantae</taxon>
        <taxon>Streptophyta</taxon>
        <taxon>Embryophyta</taxon>
        <taxon>Tracheophyta</taxon>
        <taxon>Spermatophyta</taxon>
        <taxon>Magnoliopsida</taxon>
        <taxon>eudicotyledons</taxon>
        <taxon>Gunneridae</taxon>
        <taxon>Pentapetalae</taxon>
        <taxon>asterids</taxon>
        <taxon>lamiids</taxon>
        <taxon>Lamiales</taxon>
        <taxon>Pedaliaceae</taxon>
        <taxon>Sesamum</taxon>
    </lineage>
</organism>
<evidence type="ECO:0000256" key="2">
    <source>
        <dbReference type="ARBA" id="ARBA00022840"/>
    </source>
</evidence>
<keyword evidence="3" id="KW-0808">Transferase</keyword>
<keyword evidence="3" id="KW-0418">Kinase</keyword>
<dbReference type="EMBL" id="JACGWJ010000016">
    <property type="protein sequence ID" value="KAL0360052.1"/>
    <property type="molecule type" value="Genomic_DNA"/>
</dbReference>
<dbReference type="GO" id="GO:0005524">
    <property type="term" value="F:ATP binding"/>
    <property type="evidence" value="ECO:0007669"/>
    <property type="project" value="UniProtKB-KW"/>
</dbReference>
<keyword evidence="2" id="KW-0067">ATP-binding</keyword>
<dbReference type="GO" id="GO:0007166">
    <property type="term" value="P:cell surface receptor signaling pathway"/>
    <property type="evidence" value="ECO:0007669"/>
    <property type="project" value="InterPro"/>
</dbReference>